<dbReference type="AlphaFoldDB" id="C1FP77"/>
<organism evidence="1 2">
    <name type="scientific">Clostridium botulinum (strain Kyoto / Type A2)</name>
    <dbReference type="NCBI Taxonomy" id="536232"/>
    <lineage>
        <taxon>Bacteria</taxon>
        <taxon>Bacillati</taxon>
        <taxon>Bacillota</taxon>
        <taxon>Clostridia</taxon>
        <taxon>Eubacteriales</taxon>
        <taxon>Clostridiaceae</taxon>
        <taxon>Clostridium</taxon>
    </lineage>
</organism>
<dbReference type="KEGG" id="cby:CLM_2066"/>
<protein>
    <submittedName>
        <fullName evidence="1">Uncharacterized protein</fullName>
    </submittedName>
</protein>
<accession>C1FP77</accession>
<dbReference type="Proteomes" id="UP000001374">
    <property type="component" value="Chromosome"/>
</dbReference>
<sequence length="69" mass="8081">MDNKEIKEKSIELAKAYIQNSNVILKIVDCESEKNIVKDDCCLKSGNSSNFTFKQIVEYFERQLKQIYD</sequence>
<evidence type="ECO:0000313" key="1">
    <source>
        <dbReference type="EMBL" id="ACO83995.1"/>
    </source>
</evidence>
<dbReference type="HOGENOM" id="CLU_2768436_0_0_9"/>
<reference evidence="1 2" key="1">
    <citation type="submission" date="2008-10" db="EMBL/GenBank/DDBJ databases">
        <title>Genome sequence of Clostridium botulinum A2 Kyoto.</title>
        <authorList>
            <person name="Shrivastava S."/>
            <person name="Brinkac L.M."/>
            <person name="Brown J.L."/>
            <person name="Bruce D."/>
            <person name="Detter C.C."/>
            <person name="Johnson E.A."/>
            <person name="Munk C.A."/>
            <person name="Smith L.A."/>
            <person name="Smith T.J."/>
            <person name="Sutton G."/>
            <person name="Brettin T.S."/>
        </authorList>
    </citation>
    <scope>NUCLEOTIDE SEQUENCE [LARGE SCALE GENOMIC DNA]</scope>
    <source>
        <strain evidence="2">Kyoto / Type A2</strain>
    </source>
</reference>
<dbReference type="EMBL" id="CP001581">
    <property type="protein sequence ID" value="ACO83995.1"/>
    <property type="molecule type" value="Genomic_DNA"/>
</dbReference>
<name>C1FP77_CLOBJ</name>
<gene>
    <name evidence="1" type="ordered locus">CLM_2066</name>
</gene>
<dbReference type="RefSeq" id="WP_012703990.1">
    <property type="nucleotide sequence ID" value="NC_012563.1"/>
</dbReference>
<proteinExistence type="predicted"/>
<evidence type="ECO:0000313" key="2">
    <source>
        <dbReference type="Proteomes" id="UP000001374"/>
    </source>
</evidence>